<dbReference type="AlphaFoldDB" id="A0A3M6TAZ6"/>
<feature type="region of interest" description="Disordered" evidence="1">
    <location>
        <begin position="184"/>
        <end position="217"/>
    </location>
</feature>
<dbReference type="Proteomes" id="UP000275408">
    <property type="component" value="Unassembled WGS sequence"/>
</dbReference>
<feature type="compositionally biased region" description="Polar residues" evidence="1">
    <location>
        <begin position="201"/>
        <end position="217"/>
    </location>
</feature>
<protein>
    <recommendedName>
        <fullName evidence="4">Ras-GAP domain-containing protein</fullName>
    </recommendedName>
</protein>
<comment type="caution">
    <text evidence="2">The sequence shown here is derived from an EMBL/GenBank/DDBJ whole genome shotgun (WGS) entry which is preliminary data.</text>
</comment>
<name>A0A3M6TAZ6_POCDA</name>
<evidence type="ECO:0000313" key="2">
    <source>
        <dbReference type="EMBL" id="RMX38596.1"/>
    </source>
</evidence>
<dbReference type="OMA" id="VACEDQH"/>
<dbReference type="OrthoDB" id="28245at2759"/>
<evidence type="ECO:0008006" key="4">
    <source>
        <dbReference type="Google" id="ProtNLM"/>
    </source>
</evidence>
<proteinExistence type="predicted"/>
<reference evidence="2 3" key="1">
    <citation type="journal article" date="2018" name="Sci. Rep.">
        <title>Comparative analysis of the Pocillopora damicornis genome highlights role of immune system in coral evolution.</title>
        <authorList>
            <person name="Cunning R."/>
            <person name="Bay R.A."/>
            <person name="Gillette P."/>
            <person name="Baker A.C."/>
            <person name="Traylor-Knowles N."/>
        </authorList>
    </citation>
    <scope>NUCLEOTIDE SEQUENCE [LARGE SCALE GENOMIC DNA]</scope>
    <source>
        <strain evidence="2">RSMAS</strain>
        <tissue evidence="2">Whole animal</tissue>
    </source>
</reference>
<gene>
    <name evidence="2" type="ORF">pdam_00008373</name>
</gene>
<dbReference type="STRING" id="46731.A0A3M6TAZ6"/>
<dbReference type="EMBL" id="RCHS01003977">
    <property type="protein sequence ID" value="RMX38596.1"/>
    <property type="molecule type" value="Genomic_DNA"/>
</dbReference>
<accession>A0A3M6TAZ6</accession>
<sequence length="217" mass="23612">MLLEHVTGDVESRYLYEVLAEASLVFPGVFPVIYNLLDSDLSIVLGHSDDVATLKAIQTIVHSMSAVKLNDDPVMKSSYLSTFGFSGFSHFTRFKEHSGQANRAQLFVKFLEAVVEVYGIPTTDQKTQRSGSVASVKPILLSSSTEDLRVASSGSSLSSSLSSLSGAAPGKHLFIPLPFKRSSSSYRAKKADKESPKFRRNWSTRGTRSPSSGKVTK</sequence>
<evidence type="ECO:0000256" key="1">
    <source>
        <dbReference type="SAM" id="MobiDB-lite"/>
    </source>
</evidence>
<evidence type="ECO:0000313" key="3">
    <source>
        <dbReference type="Proteomes" id="UP000275408"/>
    </source>
</evidence>
<keyword evidence="3" id="KW-1185">Reference proteome</keyword>
<organism evidence="2 3">
    <name type="scientific">Pocillopora damicornis</name>
    <name type="common">Cauliflower coral</name>
    <name type="synonym">Millepora damicornis</name>
    <dbReference type="NCBI Taxonomy" id="46731"/>
    <lineage>
        <taxon>Eukaryota</taxon>
        <taxon>Metazoa</taxon>
        <taxon>Cnidaria</taxon>
        <taxon>Anthozoa</taxon>
        <taxon>Hexacorallia</taxon>
        <taxon>Scleractinia</taxon>
        <taxon>Astrocoeniina</taxon>
        <taxon>Pocilloporidae</taxon>
        <taxon>Pocillopora</taxon>
    </lineage>
</organism>